<evidence type="ECO:0000313" key="11">
    <source>
        <dbReference type="Proteomes" id="UP000070444"/>
    </source>
</evidence>
<keyword evidence="5 7" id="KW-0067">ATP-binding</keyword>
<keyword evidence="7" id="KW-0554">One-carbon metabolism</keyword>
<dbReference type="GO" id="GO:0005524">
    <property type="term" value="F:ATP binding"/>
    <property type="evidence" value="ECO:0007669"/>
    <property type="project" value="UniProtKB-KW"/>
</dbReference>
<dbReference type="Pfam" id="PF02875">
    <property type="entry name" value="Mur_ligase_C"/>
    <property type="match status" value="1"/>
</dbReference>
<protein>
    <recommendedName>
        <fullName evidence="7">Dihydrofolate synthetase</fullName>
        <ecNumber evidence="7">6.3.2.12</ecNumber>
    </recommendedName>
</protein>
<keyword evidence="4 7" id="KW-0547">Nucleotide-binding</keyword>
<dbReference type="GO" id="GO:0005829">
    <property type="term" value="C:cytosol"/>
    <property type="evidence" value="ECO:0007669"/>
    <property type="project" value="TreeGrafter"/>
</dbReference>
<evidence type="ECO:0000256" key="1">
    <source>
        <dbReference type="ARBA" id="ARBA00008276"/>
    </source>
</evidence>
<dbReference type="Proteomes" id="UP000070444">
    <property type="component" value="Unassembled WGS sequence"/>
</dbReference>
<evidence type="ECO:0000256" key="2">
    <source>
        <dbReference type="ARBA" id="ARBA00022598"/>
    </source>
</evidence>
<dbReference type="InterPro" id="IPR013221">
    <property type="entry name" value="Mur_ligase_cen"/>
</dbReference>
<dbReference type="GO" id="GO:0046872">
    <property type="term" value="F:metal ion binding"/>
    <property type="evidence" value="ECO:0007669"/>
    <property type="project" value="UniProtKB-KW"/>
</dbReference>
<dbReference type="EC" id="6.3.2.12" evidence="7"/>
<evidence type="ECO:0000259" key="9">
    <source>
        <dbReference type="Pfam" id="PF08245"/>
    </source>
</evidence>
<name>A0A137P4Z7_CONC2</name>
<comment type="pathway">
    <text evidence="7">Cofactor biosynthesis; tetrahydrofolylpolyglutamate biosynthesis.</text>
</comment>
<dbReference type="GO" id="GO:0008841">
    <property type="term" value="F:dihydrofolate synthase activity"/>
    <property type="evidence" value="ECO:0007669"/>
    <property type="project" value="UniProtKB-EC"/>
</dbReference>
<reference evidence="10 11" key="1">
    <citation type="journal article" date="2015" name="Genome Biol. Evol.">
        <title>Phylogenomic analyses indicate that early fungi evolved digesting cell walls of algal ancestors of land plants.</title>
        <authorList>
            <person name="Chang Y."/>
            <person name="Wang S."/>
            <person name="Sekimoto S."/>
            <person name="Aerts A.L."/>
            <person name="Choi C."/>
            <person name="Clum A."/>
            <person name="LaButti K.M."/>
            <person name="Lindquist E.A."/>
            <person name="Yee Ngan C."/>
            <person name="Ohm R.A."/>
            <person name="Salamov A.A."/>
            <person name="Grigoriev I.V."/>
            <person name="Spatafora J.W."/>
            <person name="Berbee M.L."/>
        </authorList>
    </citation>
    <scope>NUCLEOTIDE SEQUENCE [LARGE SCALE GENOMIC DNA]</scope>
    <source>
        <strain evidence="10 11">NRRL 28638</strain>
    </source>
</reference>
<dbReference type="PIRSF" id="PIRSF001563">
    <property type="entry name" value="Folylpolyglu_synth"/>
    <property type="match status" value="1"/>
</dbReference>
<feature type="domain" description="Mur ligase C-terminal" evidence="8">
    <location>
        <begin position="276"/>
        <end position="402"/>
    </location>
</feature>
<keyword evidence="6" id="KW-0460">Magnesium</keyword>
<dbReference type="GO" id="GO:0005739">
    <property type="term" value="C:mitochondrion"/>
    <property type="evidence" value="ECO:0007669"/>
    <property type="project" value="TreeGrafter"/>
</dbReference>
<dbReference type="GO" id="GO:0006730">
    <property type="term" value="P:one-carbon metabolic process"/>
    <property type="evidence" value="ECO:0007669"/>
    <property type="project" value="UniProtKB-KW"/>
</dbReference>
<dbReference type="Pfam" id="PF08245">
    <property type="entry name" value="Mur_ligase_M"/>
    <property type="match status" value="1"/>
</dbReference>
<evidence type="ECO:0000256" key="4">
    <source>
        <dbReference type="ARBA" id="ARBA00022741"/>
    </source>
</evidence>
<evidence type="ECO:0000256" key="7">
    <source>
        <dbReference type="PIRNR" id="PIRNR001563"/>
    </source>
</evidence>
<dbReference type="Gene3D" id="3.40.1190.10">
    <property type="entry name" value="Mur-like, catalytic domain"/>
    <property type="match status" value="1"/>
</dbReference>
<dbReference type="EMBL" id="KQ964513">
    <property type="protein sequence ID" value="KXN70078.1"/>
    <property type="molecule type" value="Genomic_DNA"/>
</dbReference>
<dbReference type="PANTHER" id="PTHR11136:SF0">
    <property type="entry name" value="DIHYDROFOLATE SYNTHETASE-RELATED"/>
    <property type="match status" value="1"/>
</dbReference>
<dbReference type="Gene3D" id="3.90.190.20">
    <property type="entry name" value="Mur ligase, C-terminal domain"/>
    <property type="match status" value="1"/>
</dbReference>
<dbReference type="InterPro" id="IPR036615">
    <property type="entry name" value="Mur_ligase_C_dom_sf"/>
</dbReference>
<dbReference type="OrthoDB" id="5212574at2759"/>
<dbReference type="InterPro" id="IPR036565">
    <property type="entry name" value="Mur-like_cat_sf"/>
</dbReference>
<dbReference type="InterPro" id="IPR001645">
    <property type="entry name" value="Folylpolyglutamate_synth"/>
</dbReference>
<evidence type="ECO:0000256" key="6">
    <source>
        <dbReference type="ARBA" id="ARBA00022842"/>
    </source>
</evidence>
<sequence>MDLSLDRINKVLISLNSPQNQFKVIHITGTNGKGSICSYLEKTLLNHNFKVGKFNSPHLIQVNECIRVNGNKISFNEYNLLKEEIEAEATKCEVKLTNFELLTTIGFLHFYKEKVDIAIVEVGMGGLNDATNVFADNLVSVVGSVGLDHEAWLGNSVKEIAIQKSGIFKPGGYCVVSHQKEQDVIQVLESQAQSIKCKLYSSAIAVSNDNESSTNISYTSKVLNREYNFNLSLQGDFQLQNAACSIDVLEVLIKHHSFDLNQSIIEKSLYQTHWPGRLQWIDLNPLKHVLIDGAHNADAAKELKRYIDKQKSSKVHYVYASTKGKNVEEILSILLDSSDQINFVPFDTPEDMPWISSCNPNELSQLGTLKCEKAKSFDNFNDAFEKISEIVKADELVVVCGSLYLVGQIFNFYNIDL</sequence>
<dbReference type="STRING" id="796925.A0A137P4Z7"/>
<evidence type="ECO:0000259" key="8">
    <source>
        <dbReference type="Pfam" id="PF02875"/>
    </source>
</evidence>
<organism evidence="10 11">
    <name type="scientific">Conidiobolus coronatus (strain ATCC 28846 / CBS 209.66 / NRRL 28638)</name>
    <name type="common">Delacroixia coronata</name>
    <dbReference type="NCBI Taxonomy" id="796925"/>
    <lineage>
        <taxon>Eukaryota</taxon>
        <taxon>Fungi</taxon>
        <taxon>Fungi incertae sedis</taxon>
        <taxon>Zoopagomycota</taxon>
        <taxon>Entomophthoromycotina</taxon>
        <taxon>Entomophthoromycetes</taxon>
        <taxon>Entomophthorales</taxon>
        <taxon>Ancylistaceae</taxon>
        <taxon>Conidiobolus</taxon>
    </lineage>
</organism>
<keyword evidence="3" id="KW-0479">Metal-binding</keyword>
<evidence type="ECO:0000256" key="5">
    <source>
        <dbReference type="ARBA" id="ARBA00022840"/>
    </source>
</evidence>
<gene>
    <name evidence="10" type="ORF">CONCODRAFT_79006</name>
</gene>
<dbReference type="NCBIfam" id="TIGR01499">
    <property type="entry name" value="folC"/>
    <property type="match status" value="1"/>
</dbReference>
<keyword evidence="2 7" id="KW-0436">Ligase</keyword>
<proteinExistence type="inferred from homology"/>
<dbReference type="InterPro" id="IPR004101">
    <property type="entry name" value="Mur_ligase_C"/>
</dbReference>
<dbReference type="UniPathway" id="UPA00850"/>
<feature type="domain" description="Mur ligase central" evidence="9">
    <location>
        <begin position="27"/>
        <end position="246"/>
    </location>
</feature>
<accession>A0A137P4Z7</accession>
<dbReference type="PANTHER" id="PTHR11136">
    <property type="entry name" value="FOLYLPOLYGLUTAMATE SYNTHASE-RELATED"/>
    <property type="match status" value="1"/>
</dbReference>
<comment type="catalytic activity">
    <reaction evidence="7">
        <text>7,8-dihydropteroate + L-glutamate + ATP = 7,8-dihydrofolate + ADP + phosphate + H(+)</text>
        <dbReference type="Rhea" id="RHEA:23584"/>
        <dbReference type="ChEBI" id="CHEBI:15378"/>
        <dbReference type="ChEBI" id="CHEBI:17839"/>
        <dbReference type="ChEBI" id="CHEBI:29985"/>
        <dbReference type="ChEBI" id="CHEBI:30616"/>
        <dbReference type="ChEBI" id="CHEBI:43474"/>
        <dbReference type="ChEBI" id="CHEBI:57451"/>
        <dbReference type="ChEBI" id="CHEBI:456216"/>
        <dbReference type="EC" id="6.3.2.12"/>
    </reaction>
</comment>
<evidence type="ECO:0000256" key="3">
    <source>
        <dbReference type="ARBA" id="ARBA00022723"/>
    </source>
</evidence>
<dbReference type="SUPFAM" id="SSF53623">
    <property type="entry name" value="MurD-like peptide ligases, catalytic domain"/>
    <property type="match status" value="1"/>
</dbReference>
<comment type="similarity">
    <text evidence="1 7">Belongs to the folylpolyglutamate synthase family.</text>
</comment>
<dbReference type="OMA" id="RERFCIN"/>
<dbReference type="AlphaFoldDB" id="A0A137P4Z7"/>
<keyword evidence="11" id="KW-1185">Reference proteome</keyword>
<dbReference type="GO" id="GO:0004326">
    <property type="term" value="F:tetrahydrofolylpolyglutamate synthase activity"/>
    <property type="evidence" value="ECO:0007669"/>
    <property type="project" value="InterPro"/>
</dbReference>
<dbReference type="SUPFAM" id="SSF53244">
    <property type="entry name" value="MurD-like peptide ligases, peptide-binding domain"/>
    <property type="match status" value="1"/>
</dbReference>
<evidence type="ECO:0000313" key="10">
    <source>
        <dbReference type="EMBL" id="KXN70078.1"/>
    </source>
</evidence>